<name>A0ABS4UWW5_9ACTN</name>
<dbReference type="InterPro" id="IPR008979">
    <property type="entry name" value="Galactose-bd-like_sf"/>
</dbReference>
<feature type="region of interest" description="Disordered" evidence="1">
    <location>
        <begin position="112"/>
        <end position="132"/>
    </location>
</feature>
<keyword evidence="4" id="KW-1185">Reference proteome</keyword>
<organism evidence="3 4">
    <name type="scientific">Kribbella aluminosa</name>
    <dbReference type="NCBI Taxonomy" id="416017"/>
    <lineage>
        <taxon>Bacteria</taxon>
        <taxon>Bacillati</taxon>
        <taxon>Actinomycetota</taxon>
        <taxon>Actinomycetes</taxon>
        <taxon>Propionibacteriales</taxon>
        <taxon>Kribbellaceae</taxon>
        <taxon>Kribbella</taxon>
    </lineage>
</organism>
<dbReference type="PROSITE" id="PS50022">
    <property type="entry name" value="FA58C_3"/>
    <property type="match status" value="1"/>
</dbReference>
<dbReference type="Proteomes" id="UP000755585">
    <property type="component" value="Unassembled WGS sequence"/>
</dbReference>
<dbReference type="Pfam" id="PF00754">
    <property type="entry name" value="F5_F8_type_C"/>
    <property type="match status" value="1"/>
</dbReference>
<evidence type="ECO:0000313" key="3">
    <source>
        <dbReference type="EMBL" id="MBP2356125.1"/>
    </source>
</evidence>
<dbReference type="RefSeq" id="WP_209698688.1">
    <property type="nucleotide sequence ID" value="NZ_JAGINT010000002.1"/>
</dbReference>
<evidence type="ECO:0000256" key="1">
    <source>
        <dbReference type="SAM" id="MobiDB-lite"/>
    </source>
</evidence>
<dbReference type="InterPro" id="IPR000421">
    <property type="entry name" value="FA58C"/>
</dbReference>
<feature type="region of interest" description="Disordered" evidence="1">
    <location>
        <begin position="1"/>
        <end position="38"/>
    </location>
</feature>
<reference evidence="3 4" key="1">
    <citation type="submission" date="2021-03" db="EMBL/GenBank/DDBJ databases">
        <title>Sequencing the genomes of 1000 actinobacteria strains.</title>
        <authorList>
            <person name="Klenk H.-P."/>
        </authorList>
    </citation>
    <scope>NUCLEOTIDE SEQUENCE [LARGE SCALE GENOMIC DNA]</scope>
    <source>
        <strain evidence="3 4">DSM 18824</strain>
    </source>
</reference>
<evidence type="ECO:0000259" key="2">
    <source>
        <dbReference type="PROSITE" id="PS50022"/>
    </source>
</evidence>
<evidence type="ECO:0000313" key="4">
    <source>
        <dbReference type="Proteomes" id="UP000755585"/>
    </source>
</evidence>
<proteinExistence type="predicted"/>
<protein>
    <recommendedName>
        <fullName evidence="2">F5/8 type C domain-containing protein</fullName>
    </recommendedName>
</protein>
<dbReference type="SUPFAM" id="SSF49785">
    <property type="entry name" value="Galactose-binding domain-like"/>
    <property type="match status" value="1"/>
</dbReference>
<accession>A0ABS4UWW5</accession>
<dbReference type="EMBL" id="JAGINT010000002">
    <property type="protein sequence ID" value="MBP2356125.1"/>
    <property type="molecule type" value="Genomic_DNA"/>
</dbReference>
<sequence>MAYVNSEETAVENAPTTNVLDGGPETWHTKQSGSAAPMPHEIQLNLGRDRTASCLFYLPRQSASNGRVATYEAYTGRDGSTCGGPGRVRNLDQHLRRAGSALQTCLRALHPAARAQRSQQQPVDLDARPDQA</sequence>
<feature type="compositionally biased region" description="Low complexity" evidence="1">
    <location>
        <begin position="112"/>
        <end position="121"/>
    </location>
</feature>
<gene>
    <name evidence="3" type="ORF">JOF29_007235</name>
</gene>
<feature type="domain" description="F5/8 type C" evidence="2">
    <location>
        <begin position="1"/>
        <end position="81"/>
    </location>
</feature>
<dbReference type="Gene3D" id="2.60.120.260">
    <property type="entry name" value="Galactose-binding domain-like"/>
    <property type="match status" value="1"/>
</dbReference>
<comment type="caution">
    <text evidence="3">The sequence shown here is derived from an EMBL/GenBank/DDBJ whole genome shotgun (WGS) entry which is preliminary data.</text>
</comment>